<feature type="transmembrane region" description="Helical" evidence="6">
    <location>
        <begin position="377"/>
        <end position="396"/>
    </location>
</feature>
<feature type="transmembrane region" description="Helical" evidence="6">
    <location>
        <begin position="350"/>
        <end position="370"/>
    </location>
</feature>
<evidence type="ECO:0000256" key="6">
    <source>
        <dbReference type="SAM" id="Phobius"/>
    </source>
</evidence>
<gene>
    <name evidence="9" type="ORF">KPH14_005845</name>
</gene>
<feature type="transmembrane region" description="Helical" evidence="6">
    <location>
        <begin position="489"/>
        <end position="513"/>
    </location>
</feature>
<name>A0AAD9RB67_9HYME</name>
<dbReference type="PANTHER" id="PTHR15937:SF3">
    <property type="entry name" value="TRANSMEMBRANE 7 SUPERFAMILY MEMBER 3"/>
    <property type="match status" value="1"/>
</dbReference>
<dbReference type="AlphaFoldDB" id="A0AAD9RB67"/>
<feature type="region of interest" description="Disordered" evidence="5">
    <location>
        <begin position="558"/>
        <end position="583"/>
    </location>
</feature>
<keyword evidence="2 6" id="KW-0812">Transmembrane</keyword>
<keyword evidence="3 6" id="KW-1133">Transmembrane helix</keyword>
<feature type="domain" description="TM7S3/TM198-like" evidence="8">
    <location>
        <begin position="300"/>
        <end position="500"/>
    </location>
</feature>
<evidence type="ECO:0000313" key="10">
    <source>
        <dbReference type="Proteomes" id="UP001258017"/>
    </source>
</evidence>
<evidence type="ECO:0000256" key="7">
    <source>
        <dbReference type="SAM" id="SignalP"/>
    </source>
</evidence>
<feature type="transmembrane region" description="Helical" evidence="6">
    <location>
        <begin position="323"/>
        <end position="344"/>
    </location>
</feature>
<evidence type="ECO:0000256" key="3">
    <source>
        <dbReference type="ARBA" id="ARBA00022989"/>
    </source>
</evidence>
<dbReference type="Pfam" id="PF25992">
    <property type="entry name" value="Ig_TM7SF3_N"/>
    <property type="match status" value="1"/>
</dbReference>
<feature type="signal peptide" evidence="7">
    <location>
        <begin position="1"/>
        <end position="21"/>
    </location>
</feature>
<evidence type="ECO:0000259" key="8">
    <source>
        <dbReference type="Pfam" id="PF13886"/>
    </source>
</evidence>
<dbReference type="Pfam" id="PF13886">
    <property type="entry name" value="TM7S3_TM198"/>
    <property type="match status" value="1"/>
</dbReference>
<proteinExistence type="predicted"/>
<dbReference type="GO" id="GO:0005886">
    <property type="term" value="C:plasma membrane"/>
    <property type="evidence" value="ECO:0007669"/>
    <property type="project" value="TreeGrafter"/>
</dbReference>
<reference evidence="9" key="1">
    <citation type="submission" date="2021-08" db="EMBL/GenBank/DDBJ databases">
        <authorList>
            <person name="Misof B."/>
            <person name="Oliver O."/>
            <person name="Podsiadlowski L."/>
            <person name="Donath A."/>
            <person name="Peters R."/>
            <person name="Mayer C."/>
            <person name="Rust J."/>
            <person name="Gunkel S."/>
            <person name="Lesny P."/>
            <person name="Martin S."/>
            <person name="Oeyen J.P."/>
            <person name="Petersen M."/>
            <person name="Panagiotis P."/>
            <person name="Wilbrandt J."/>
            <person name="Tanja T."/>
        </authorList>
    </citation>
    <scope>NUCLEOTIDE SEQUENCE</scope>
    <source>
        <strain evidence="9">GBR_01_08_01A</strain>
        <tissue evidence="9">Thorax + abdomen</tissue>
    </source>
</reference>
<organism evidence="9 10">
    <name type="scientific">Odynerus spinipes</name>
    <dbReference type="NCBI Taxonomy" id="1348599"/>
    <lineage>
        <taxon>Eukaryota</taxon>
        <taxon>Metazoa</taxon>
        <taxon>Ecdysozoa</taxon>
        <taxon>Arthropoda</taxon>
        <taxon>Hexapoda</taxon>
        <taxon>Insecta</taxon>
        <taxon>Pterygota</taxon>
        <taxon>Neoptera</taxon>
        <taxon>Endopterygota</taxon>
        <taxon>Hymenoptera</taxon>
        <taxon>Apocrita</taxon>
        <taxon>Aculeata</taxon>
        <taxon>Vespoidea</taxon>
        <taxon>Vespidae</taxon>
        <taxon>Eumeninae</taxon>
        <taxon>Odynerus</taxon>
    </lineage>
</organism>
<evidence type="ECO:0000256" key="1">
    <source>
        <dbReference type="ARBA" id="ARBA00004141"/>
    </source>
</evidence>
<accession>A0AAD9RB67</accession>
<protein>
    <recommendedName>
        <fullName evidence="8">TM7S3/TM198-like domain-containing protein</fullName>
    </recommendedName>
</protein>
<feature type="chain" id="PRO_5042013330" description="TM7S3/TM198-like domain-containing protein" evidence="7">
    <location>
        <begin position="22"/>
        <end position="583"/>
    </location>
</feature>
<dbReference type="InterPro" id="IPR025256">
    <property type="entry name" value="TM7S3/TM198-like_dom"/>
</dbReference>
<keyword evidence="10" id="KW-1185">Reference proteome</keyword>
<evidence type="ECO:0000256" key="2">
    <source>
        <dbReference type="ARBA" id="ARBA00022692"/>
    </source>
</evidence>
<feature type="compositionally biased region" description="Polar residues" evidence="5">
    <location>
        <begin position="558"/>
        <end position="568"/>
    </location>
</feature>
<keyword evidence="4 6" id="KW-0472">Membrane</keyword>
<sequence length="583" mass="64446">MKALFARSFIALSLFVIGGQSQKTYPLEPSLDDNIIPISLLNCRAGEAITQRLIFAPTNNSVINITDVPSDMFLILQVHTYQYNVSLSYDEQHLNKVSNNSLFGSNIGLFVIPNKTEPTQVFLRNDNVRPVEALLAVVPYSKKAPIPGGCNMEFNIEVAPYQKLLVNDAIVTVDLQPASLPLTNNETERSCEKHPVHHNAYRVYLTEQDYSVEGYFNAIANMLTVENIIRNGEKIPPPVTFSPFRRIYSAYPGTGAVFAVIATYQSYSSAYVPTFTYGCNYLLYPEDCQLLNNTLSSILCGLILVAGCFCVFLGHKFQVAEAFAIKAVFSGAISYIMAKAFASYSVPTNMWISIGGSILFLIALSALSCYTSIDTSALVSVFSFGCLCSSVIYFAVTDSTGILENNWMFWSMYLAITLVILIVLSVIPCCALVVTGAFLGAFMVILPIDYFAGSSLKYIIINVIRRLTVSQFNYAVVSPPMQSKDVSLIVFWILLATLRITNEFCGNVVCFFCKRNHSWGIMNTNPDTMPLISHVGAWYENYQTTACDRRSGTRSLFQGTSERGNSGSACAMVAGNQRDSRWD</sequence>
<dbReference type="EMBL" id="JAIFRP010004406">
    <property type="protein sequence ID" value="KAK2576523.1"/>
    <property type="molecule type" value="Genomic_DNA"/>
</dbReference>
<comment type="caution">
    <text evidence="9">The sequence shown here is derived from an EMBL/GenBank/DDBJ whole genome shotgun (WGS) entry which is preliminary data.</text>
</comment>
<dbReference type="GO" id="GO:0043069">
    <property type="term" value="P:negative regulation of programmed cell death"/>
    <property type="evidence" value="ECO:0007669"/>
    <property type="project" value="TreeGrafter"/>
</dbReference>
<keyword evidence="7" id="KW-0732">Signal</keyword>
<feature type="transmembrane region" description="Helical" evidence="6">
    <location>
        <begin position="416"/>
        <end position="446"/>
    </location>
</feature>
<reference evidence="9" key="2">
    <citation type="journal article" date="2023" name="Commun. Biol.">
        <title>Intrasexual cuticular hydrocarbon dimorphism in a wasp sheds light on hydrocarbon biosynthesis genes in Hymenoptera.</title>
        <authorList>
            <person name="Moris V.C."/>
            <person name="Podsiadlowski L."/>
            <person name="Martin S."/>
            <person name="Oeyen J.P."/>
            <person name="Donath A."/>
            <person name="Petersen M."/>
            <person name="Wilbrandt J."/>
            <person name="Misof B."/>
            <person name="Liedtke D."/>
            <person name="Thamm M."/>
            <person name="Scheiner R."/>
            <person name="Schmitt T."/>
            <person name="Niehuis O."/>
        </authorList>
    </citation>
    <scope>NUCLEOTIDE SEQUENCE</scope>
    <source>
        <strain evidence="9">GBR_01_08_01A</strain>
    </source>
</reference>
<evidence type="ECO:0000313" key="9">
    <source>
        <dbReference type="EMBL" id="KAK2576523.1"/>
    </source>
</evidence>
<evidence type="ECO:0000256" key="4">
    <source>
        <dbReference type="ARBA" id="ARBA00023136"/>
    </source>
</evidence>
<dbReference type="Proteomes" id="UP001258017">
    <property type="component" value="Unassembled WGS sequence"/>
</dbReference>
<dbReference type="PANTHER" id="PTHR15937">
    <property type="entry name" value="TRANSMEMBRANE 7 SUPERFAMILY MEMBER 3"/>
    <property type="match status" value="1"/>
</dbReference>
<dbReference type="InterPro" id="IPR042502">
    <property type="entry name" value="TM7SF3"/>
</dbReference>
<feature type="transmembrane region" description="Helical" evidence="6">
    <location>
        <begin position="295"/>
        <end position="314"/>
    </location>
</feature>
<comment type="subcellular location">
    <subcellularLocation>
        <location evidence="1">Membrane</location>
        <topology evidence="1">Multi-pass membrane protein</topology>
    </subcellularLocation>
</comment>
<evidence type="ECO:0000256" key="5">
    <source>
        <dbReference type="SAM" id="MobiDB-lite"/>
    </source>
</evidence>